<organism evidence="1">
    <name type="scientific">Ixodes ricinus</name>
    <name type="common">Common tick</name>
    <name type="synonym">Acarus ricinus</name>
    <dbReference type="NCBI Taxonomy" id="34613"/>
    <lineage>
        <taxon>Eukaryota</taxon>
        <taxon>Metazoa</taxon>
        <taxon>Ecdysozoa</taxon>
        <taxon>Arthropoda</taxon>
        <taxon>Chelicerata</taxon>
        <taxon>Arachnida</taxon>
        <taxon>Acari</taxon>
        <taxon>Parasitiformes</taxon>
        <taxon>Ixodida</taxon>
        <taxon>Ixodoidea</taxon>
        <taxon>Ixodidae</taxon>
        <taxon>Ixodinae</taxon>
        <taxon>Ixodes</taxon>
    </lineage>
</organism>
<evidence type="ECO:0000313" key="1">
    <source>
        <dbReference type="EMBL" id="JAR94607.1"/>
    </source>
</evidence>
<protein>
    <submittedName>
        <fullName evidence="1">Uncharacterized protein</fullName>
    </submittedName>
</protein>
<accession>A0A147BUX5</accession>
<proteinExistence type="predicted"/>
<name>A0A147BUX5_IXORI</name>
<reference evidence="1" key="1">
    <citation type="journal article" date="2018" name="PLoS Negl. Trop. Dis.">
        <title>Sialome diversity of ticks revealed by RNAseq of single tick salivary glands.</title>
        <authorList>
            <person name="Perner J."/>
            <person name="Kropackova S."/>
            <person name="Kopacek P."/>
            <person name="Ribeiro J.M."/>
        </authorList>
    </citation>
    <scope>NUCLEOTIDE SEQUENCE</scope>
    <source>
        <strain evidence="1">Siblings of single egg batch collected in Ceske Budejovice</strain>
        <tissue evidence="1">Salivary glands</tissue>
    </source>
</reference>
<sequence>MADSVAWSPWSRRPTNVYFFTCSSRASRLQAARKKVLETDHDEQERWIRKHPRQAETATLADRPSSHSAALLRRYLTKTVTTTGWRAEWNMPARPLWTLPVL</sequence>
<dbReference type="AlphaFoldDB" id="A0A147BUX5"/>
<dbReference type="EMBL" id="GEGO01000797">
    <property type="protein sequence ID" value="JAR94607.1"/>
    <property type="molecule type" value="Transcribed_RNA"/>
</dbReference>